<keyword evidence="1" id="KW-0805">Transcription regulation</keyword>
<evidence type="ECO:0000313" key="6">
    <source>
        <dbReference type="EMBL" id="EAV39885.1"/>
    </source>
</evidence>
<dbReference type="SUPFAM" id="SSF46689">
    <property type="entry name" value="Homeodomain-like"/>
    <property type="match status" value="1"/>
</dbReference>
<dbReference type="HOGENOM" id="CLU_069356_25_3_9"/>
<gene>
    <name evidence="6" type="ORF">OENOO_42015</name>
</gene>
<evidence type="ECO:0000313" key="7">
    <source>
        <dbReference type="Proteomes" id="UP000003346"/>
    </source>
</evidence>
<accession>A0NI01</accession>
<protein>
    <submittedName>
        <fullName evidence="6">Transcriptional regulator, TetR family</fullName>
    </submittedName>
</protein>
<feature type="domain" description="HTH tetR-type" evidence="5">
    <location>
        <begin position="7"/>
        <end position="67"/>
    </location>
</feature>
<dbReference type="InterPro" id="IPR011075">
    <property type="entry name" value="TetR_C"/>
</dbReference>
<dbReference type="SUPFAM" id="SSF48498">
    <property type="entry name" value="Tetracyclin repressor-like, C-terminal domain"/>
    <property type="match status" value="1"/>
</dbReference>
<proteinExistence type="predicted"/>
<evidence type="ECO:0000256" key="1">
    <source>
        <dbReference type="ARBA" id="ARBA00023015"/>
    </source>
</evidence>
<dbReference type="InterPro" id="IPR009057">
    <property type="entry name" value="Homeodomain-like_sf"/>
</dbReference>
<name>A0NI01_OENOE</name>
<dbReference type="PROSITE" id="PS50977">
    <property type="entry name" value="HTH_TETR_2"/>
    <property type="match status" value="1"/>
</dbReference>
<evidence type="ECO:0000259" key="5">
    <source>
        <dbReference type="PROSITE" id="PS50977"/>
    </source>
</evidence>
<comment type="caution">
    <text evidence="6">The sequence shown here is derived from an EMBL/GenBank/DDBJ whole genome shotgun (WGS) entry which is preliminary data.</text>
</comment>
<sequence length="196" mass="22801">MQRRTKQEIINSIYKSTLEILNDKGYKATTFQNVAHQADTARAVLYRHWGSPFELINAAMDNRLKRNEQNFFSMSLPDISLRGDLIFALSHSLKMSKILGPEFFRAFLYETGKNNNIQERLKHTRQLNLSIMGRIIEKAKARGEISKPIDEYLQLLPFDMLRYEVLVNEKSLTSQFIEKLVDDVVLPSFMKEQKNG</sequence>
<feature type="DNA-binding region" description="H-T-H motif" evidence="4">
    <location>
        <begin position="30"/>
        <end position="49"/>
    </location>
</feature>
<dbReference type="Gene3D" id="1.10.357.10">
    <property type="entry name" value="Tetracycline Repressor, domain 2"/>
    <property type="match status" value="1"/>
</dbReference>
<reference evidence="6 7" key="1">
    <citation type="submission" date="2006-11" db="EMBL/GenBank/DDBJ databases">
        <authorList>
            <consortium name="Laboratoire de Microbiologie (Universite Bourgogne)"/>
            <consortium name="GENOME Express"/>
            <consortium name="UMR Oenologie Ampelologie (Universite Bordeaux 2)"/>
            <person name="Guzzo J."/>
        </authorList>
    </citation>
    <scope>NUCLEOTIDE SEQUENCE [LARGE SCALE GENOMIC DNA]</scope>
    <source>
        <strain evidence="6 7">ATCC BAA-1163</strain>
    </source>
</reference>
<dbReference type="GO" id="GO:0003677">
    <property type="term" value="F:DNA binding"/>
    <property type="evidence" value="ECO:0007669"/>
    <property type="project" value="UniProtKB-UniRule"/>
</dbReference>
<evidence type="ECO:0000256" key="4">
    <source>
        <dbReference type="PROSITE-ProRule" id="PRU00335"/>
    </source>
</evidence>
<evidence type="ECO:0000256" key="2">
    <source>
        <dbReference type="ARBA" id="ARBA00023125"/>
    </source>
</evidence>
<dbReference type="AlphaFoldDB" id="A0NI01"/>
<dbReference type="Pfam" id="PF00440">
    <property type="entry name" value="TetR_N"/>
    <property type="match status" value="1"/>
</dbReference>
<evidence type="ECO:0000256" key="3">
    <source>
        <dbReference type="ARBA" id="ARBA00023163"/>
    </source>
</evidence>
<dbReference type="Gene3D" id="1.10.10.60">
    <property type="entry name" value="Homeodomain-like"/>
    <property type="match status" value="1"/>
</dbReference>
<keyword evidence="2 4" id="KW-0238">DNA-binding</keyword>
<keyword evidence="3" id="KW-0804">Transcription</keyword>
<dbReference type="InterPro" id="IPR001647">
    <property type="entry name" value="HTH_TetR"/>
</dbReference>
<dbReference type="Proteomes" id="UP000003346">
    <property type="component" value="Unassembled WGS sequence"/>
</dbReference>
<dbReference type="Pfam" id="PF16859">
    <property type="entry name" value="TetR_C_11"/>
    <property type="match status" value="1"/>
</dbReference>
<organism evidence="6 7">
    <name type="scientific">Oenococcus oeni ATCC BAA-1163</name>
    <dbReference type="NCBI Taxonomy" id="379360"/>
    <lineage>
        <taxon>Bacteria</taxon>
        <taxon>Bacillati</taxon>
        <taxon>Bacillota</taxon>
        <taxon>Bacilli</taxon>
        <taxon>Lactobacillales</taxon>
        <taxon>Lactobacillaceae</taxon>
        <taxon>Oenococcus</taxon>
    </lineage>
</organism>
<dbReference type="InterPro" id="IPR036271">
    <property type="entry name" value="Tet_transcr_reg_TetR-rel_C_sf"/>
</dbReference>
<dbReference type="EMBL" id="AAUV01000037">
    <property type="protein sequence ID" value="EAV39885.1"/>
    <property type="molecule type" value="Genomic_DNA"/>
</dbReference>